<dbReference type="PANTHER" id="PTHR10126">
    <property type="entry name" value="TATA-BOX BINDING PROTEIN"/>
    <property type="match status" value="1"/>
</dbReference>
<feature type="domain" description="WRKY19-like zinc finger" evidence="3">
    <location>
        <begin position="363"/>
        <end position="386"/>
    </location>
</feature>
<dbReference type="InterPro" id="IPR056866">
    <property type="entry name" value="Znf_WRKY19"/>
</dbReference>
<evidence type="ECO:0000256" key="2">
    <source>
        <dbReference type="SAM" id="MobiDB-lite"/>
    </source>
</evidence>
<proteinExistence type="predicted"/>
<dbReference type="FunFam" id="3.30.310.10:FF:000023">
    <property type="entry name" value="TATA-box-binding protein 2"/>
    <property type="match status" value="1"/>
</dbReference>
<dbReference type="AlphaFoldDB" id="A0A8T1UU08"/>
<evidence type="ECO:0000256" key="1">
    <source>
        <dbReference type="SAM" id="Coils"/>
    </source>
</evidence>
<feature type="compositionally biased region" description="Basic and acidic residues" evidence="2">
    <location>
        <begin position="817"/>
        <end position="829"/>
    </location>
</feature>
<comment type="caution">
    <text evidence="4">The sequence shown here is derived from an EMBL/GenBank/DDBJ whole genome shotgun (WGS) entry which is preliminary data.</text>
</comment>
<dbReference type="FunFam" id="3.30.310.10:FF:000028">
    <property type="entry name" value="TATA-box-binding protein"/>
    <property type="match status" value="1"/>
</dbReference>
<feature type="compositionally biased region" description="Low complexity" evidence="2">
    <location>
        <begin position="280"/>
        <end position="289"/>
    </location>
</feature>
<feature type="region of interest" description="Disordered" evidence="2">
    <location>
        <begin position="797"/>
        <end position="829"/>
    </location>
</feature>
<dbReference type="Pfam" id="PF00352">
    <property type="entry name" value="TBP"/>
    <property type="match status" value="2"/>
</dbReference>
<dbReference type="InterPro" id="IPR000814">
    <property type="entry name" value="TBP"/>
</dbReference>
<dbReference type="OrthoDB" id="164272at2759"/>
<feature type="region of interest" description="Disordered" evidence="2">
    <location>
        <begin position="252"/>
        <end position="289"/>
    </location>
</feature>
<feature type="domain" description="WRKY19-like zinc finger" evidence="3">
    <location>
        <begin position="339"/>
        <end position="362"/>
    </location>
</feature>
<dbReference type="VEuPathDB" id="FungiDB:PC110_g10163"/>
<name>A0A8T1UU08_9STRA</name>
<protein>
    <recommendedName>
        <fullName evidence="3">WRKY19-like zinc finger domain-containing protein</fullName>
    </recommendedName>
</protein>
<keyword evidence="1" id="KW-0175">Coiled coil</keyword>
<evidence type="ECO:0000313" key="4">
    <source>
        <dbReference type="EMBL" id="KAG6968732.1"/>
    </source>
</evidence>
<accession>A0A8T1UU08</accession>
<dbReference type="Proteomes" id="UP000688947">
    <property type="component" value="Unassembled WGS sequence"/>
</dbReference>
<dbReference type="Pfam" id="PF24906">
    <property type="entry name" value="Zf_WRKY19"/>
    <property type="match status" value="3"/>
</dbReference>
<gene>
    <name evidence="4" type="ORF">JG687_00003572</name>
</gene>
<feature type="domain" description="WRKY19-like zinc finger" evidence="3">
    <location>
        <begin position="387"/>
        <end position="410"/>
    </location>
</feature>
<dbReference type="GO" id="GO:0003677">
    <property type="term" value="F:DNA binding"/>
    <property type="evidence" value="ECO:0007669"/>
    <property type="project" value="InterPro"/>
</dbReference>
<dbReference type="EMBL" id="JAENGZ010000112">
    <property type="protein sequence ID" value="KAG6968732.1"/>
    <property type="molecule type" value="Genomic_DNA"/>
</dbReference>
<feature type="coiled-coil region" evidence="1">
    <location>
        <begin position="496"/>
        <end position="524"/>
    </location>
</feature>
<feature type="region of interest" description="Disordered" evidence="2">
    <location>
        <begin position="156"/>
        <end position="233"/>
    </location>
</feature>
<organism evidence="4 5">
    <name type="scientific">Phytophthora cactorum</name>
    <dbReference type="NCBI Taxonomy" id="29920"/>
    <lineage>
        <taxon>Eukaryota</taxon>
        <taxon>Sar</taxon>
        <taxon>Stramenopiles</taxon>
        <taxon>Oomycota</taxon>
        <taxon>Peronosporomycetes</taxon>
        <taxon>Peronosporales</taxon>
        <taxon>Peronosporaceae</taxon>
        <taxon>Phytophthora</taxon>
    </lineage>
</organism>
<dbReference type="GO" id="GO:0006352">
    <property type="term" value="P:DNA-templated transcription initiation"/>
    <property type="evidence" value="ECO:0007669"/>
    <property type="project" value="InterPro"/>
</dbReference>
<dbReference type="VEuPathDB" id="FungiDB:PC110_g10161"/>
<sequence>MNWMQPRDQLLHGSAPAAAPSFRLVDSNNRVRELTDPLKRQLGASRAFYQPQVSDDGLSAAELAEQRQLEQQLQVQKEEMCFISPLPRPDAPRLRVPTTSHAFTYGGSSSSNLHSTPPLAPPVSPFANMALSAPAAPIGKTHNPFLSAKIEKSPRLPSLNAMRNSPGTHLKPLGIASRPPPLSLRSFSDVSTLSSSSQSPSPSPSPLHQPQLLHQHHPKAPLRSLSNSSLSSAASTSPMLYSQSLPGVSFLQQDRRRSRMSFDGAERMSISSEDEDSGMRLLSSSVGRSEGSSDAMTAAANAAAQAALNNGVRSGRVCRYANCSNIARSRGLCRTHGGGKRCSHPNCNKSAQANRKCIAHGGGTPCSFEDCEKTAQSRGLCKAHGGGARCKHPDCPKSSQSKGLCRGHGGGIKCKAEGCEKWVQKNGYCIKHGHVEALVSSREVVFLTTLQDDLGTLEVKLRYVSSNDPSRSQTKGLAAEDDTAAPAGFTINWSSSEALQKDLAEKARQKAEADKKLIAQLKQTASKAAKLLETRDLLLVLLYRSRAASRIQRQFRLLQYKKQEIITKLREEEEERIAAKKGKVRDKVIARNRRALDFIPSTMANTTLKHNELAATTTVPQLHIKNFVCSANLGMRFDLTNLLVKSHRRAELVPKKNCILMKLHNPKATAMLFANGKLVCTGADTEEAIKNVARRFTQVIQKMDFPGVNLIDFKIQNVVGTCDLGFRVLVEALAFAHSDRCTYEPELYPALIYRLEKPQVKVLVFVSGKVVFTDSKEPRELYAACETIFPVLSQFKDPKPVDPSSVATNDGLSRPHLKMDTSDESHLDD</sequence>
<evidence type="ECO:0000259" key="3">
    <source>
        <dbReference type="Pfam" id="PF24906"/>
    </source>
</evidence>
<evidence type="ECO:0000313" key="5">
    <source>
        <dbReference type="Proteomes" id="UP000688947"/>
    </source>
</evidence>
<feature type="compositionally biased region" description="Low complexity" evidence="2">
    <location>
        <begin position="221"/>
        <end position="233"/>
    </location>
</feature>
<reference evidence="4" key="1">
    <citation type="submission" date="2021-01" db="EMBL/GenBank/DDBJ databases">
        <title>Phytophthora aleatoria, a newly-described species from Pinus radiata is distinct from Phytophthora cactorum isolates based on comparative genomics.</title>
        <authorList>
            <person name="Mcdougal R."/>
            <person name="Panda P."/>
            <person name="Williams N."/>
            <person name="Studholme D.J."/>
        </authorList>
    </citation>
    <scope>NUCLEOTIDE SEQUENCE</scope>
    <source>
        <strain evidence="4">NZFS 3830</strain>
    </source>
</reference>